<dbReference type="PIRSF" id="PIRSF001529">
    <property type="entry name" value="Ser-tRNA-synth_IIa"/>
    <property type="match status" value="1"/>
</dbReference>
<reference evidence="16 17" key="1">
    <citation type="journal article" date="2022" name="Nat. Microbiol.">
        <title>The microbiome of a bacterivorous marine choanoflagellate contains a resource-demanding obligate bacterial associate.</title>
        <authorList>
            <person name="Needham D.M."/>
            <person name="Poirier C."/>
            <person name="Bachy C."/>
            <person name="George E.E."/>
            <person name="Wilken S."/>
            <person name="Yung C.C.M."/>
            <person name="Limardo A.J."/>
            <person name="Morando M."/>
            <person name="Sudek L."/>
            <person name="Malmstrom R.R."/>
            <person name="Keeling P.J."/>
            <person name="Santoro A.E."/>
            <person name="Worden A.Z."/>
        </authorList>
    </citation>
    <scope>NUCLEOTIDE SEQUENCE [LARGE SCALE GENOMIC DNA]</scope>
    <source>
        <strain evidence="16 17">Comchoano-2</strain>
    </source>
</reference>
<comment type="similarity">
    <text evidence="3">Belongs to the class-II aminoacyl-tRNA synthetase family. Type-1 seryl-tRNA synthetase subfamily.</text>
</comment>
<dbReference type="PANTHER" id="PTHR43697">
    <property type="entry name" value="SERYL-TRNA SYNTHETASE"/>
    <property type="match status" value="1"/>
</dbReference>
<dbReference type="SUPFAM" id="SSF55681">
    <property type="entry name" value="Class II aaRS and biotin synthetases"/>
    <property type="match status" value="1"/>
</dbReference>
<keyword evidence="17" id="KW-1185">Reference proteome</keyword>
<comment type="pathway">
    <text evidence="2">Aminoacyl-tRNA biosynthesis; selenocysteinyl-tRNA(Sec) biosynthesis; L-seryl-tRNA(Sec) from L-serine and tRNA(Sec): step 1/1.</text>
</comment>
<dbReference type="InterPro" id="IPR010978">
    <property type="entry name" value="tRNA-bd_arm"/>
</dbReference>
<dbReference type="PANTHER" id="PTHR43697:SF1">
    <property type="entry name" value="SERINE--TRNA LIGASE"/>
    <property type="match status" value="1"/>
</dbReference>
<evidence type="ECO:0000256" key="10">
    <source>
        <dbReference type="ARBA" id="ARBA00023146"/>
    </source>
</evidence>
<evidence type="ECO:0000256" key="13">
    <source>
        <dbReference type="ARBA" id="ARBA00048823"/>
    </source>
</evidence>
<dbReference type="Pfam" id="PF02403">
    <property type="entry name" value="Seryl_tRNA_N"/>
    <property type="match status" value="1"/>
</dbReference>
<sequence>MIPNKILRKDIKRVKDMVKRRGLNVDFGTYEEMEEERRSHQVATEAAQMESNTLSKEVAVLKRSGQDASPILEQLAVISKDKKAREQSLKILLDSMRDFELSLPNLLDERVPEGKTEADNQEISKHGDIPNFDFEVKSHTDLAGDALDFSRAAKMSGSRFVVMKGRMAKLHRALAQWMLDTQVERGYEEVNPPVLVEHHALVGTGQLPKFADDQFFTEGQHALIPTAEVSVTNLHREEILPLGALPIAYSALTLCFRKEAGAYGKDTHGLIRLHQFEKVELVKFVSEATAQSEFEALITDAEYILQQLQLPYRKVLLCAGDTSASAKITYDLEVWLPGENQYREISSCSYFGDYQARRMQARYRDEDGNVQPLHTINGSGLAVGRALVAVIENYQLASGKIAVPDVLKPYLGMVDEI</sequence>
<dbReference type="InterPro" id="IPR006195">
    <property type="entry name" value="aa-tRNA-synth_II"/>
</dbReference>
<evidence type="ECO:0000256" key="2">
    <source>
        <dbReference type="ARBA" id="ARBA00005045"/>
    </source>
</evidence>
<dbReference type="SUPFAM" id="SSF46589">
    <property type="entry name" value="tRNA-binding arm"/>
    <property type="match status" value="1"/>
</dbReference>
<dbReference type="InterPro" id="IPR033729">
    <property type="entry name" value="SerRS_core"/>
</dbReference>
<evidence type="ECO:0000256" key="14">
    <source>
        <dbReference type="NCBIfam" id="TIGR00414"/>
    </source>
</evidence>
<dbReference type="RefSeq" id="WP_258569706.1">
    <property type="nucleotide sequence ID" value="NZ_JAKUDN010000002.1"/>
</dbReference>
<accession>A0ABT1L5Z8</accession>
<gene>
    <name evidence="16" type="primary">serS</name>
    <name evidence="16" type="ORF">MKS91_04800</name>
</gene>
<evidence type="ECO:0000259" key="15">
    <source>
        <dbReference type="PROSITE" id="PS50862"/>
    </source>
</evidence>
<keyword evidence="7" id="KW-0547">Nucleotide-binding</keyword>
<evidence type="ECO:0000313" key="17">
    <source>
        <dbReference type="Proteomes" id="UP001320768"/>
    </source>
</evidence>
<evidence type="ECO:0000256" key="11">
    <source>
        <dbReference type="ARBA" id="ARBA00039158"/>
    </source>
</evidence>
<evidence type="ECO:0000256" key="7">
    <source>
        <dbReference type="ARBA" id="ARBA00022741"/>
    </source>
</evidence>
<keyword evidence="6 16" id="KW-0436">Ligase</keyword>
<comment type="catalytic activity">
    <reaction evidence="12">
        <text>tRNA(Sec) + L-serine + ATP = L-seryl-tRNA(Sec) + AMP + diphosphate + H(+)</text>
        <dbReference type="Rhea" id="RHEA:42580"/>
        <dbReference type="Rhea" id="RHEA-COMP:9742"/>
        <dbReference type="Rhea" id="RHEA-COMP:10128"/>
        <dbReference type="ChEBI" id="CHEBI:15378"/>
        <dbReference type="ChEBI" id="CHEBI:30616"/>
        <dbReference type="ChEBI" id="CHEBI:33019"/>
        <dbReference type="ChEBI" id="CHEBI:33384"/>
        <dbReference type="ChEBI" id="CHEBI:78442"/>
        <dbReference type="ChEBI" id="CHEBI:78533"/>
        <dbReference type="ChEBI" id="CHEBI:456215"/>
        <dbReference type="EC" id="6.1.1.11"/>
    </reaction>
</comment>
<proteinExistence type="inferred from homology"/>
<dbReference type="InterPro" id="IPR002317">
    <property type="entry name" value="Ser-tRNA-ligase_type_1"/>
</dbReference>
<evidence type="ECO:0000256" key="9">
    <source>
        <dbReference type="ARBA" id="ARBA00022917"/>
    </source>
</evidence>
<dbReference type="InterPro" id="IPR045864">
    <property type="entry name" value="aa-tRNA-synth_II/BPL/LPL"/>
</dbReference>
<dbReference type="Pfam" id="PF00587">
    <property type="entry name" value="tRNA-synt_2b"/>
    <property type="match status" value="1"/>
</dbReference>
<comment type="subcellular location">
    <subcellularLocation>
        <location evidence="1">Cytoplasm</location>
    </subcellularLocation>
</comment>
<evidence type="ECO:0000256" key="12">
    <source>
        <dbReference type="ARBA" id="ARBA00047929"/>
    </source>
</evidence>
<dbReference type="PROSITE" id="PS50862">
    <property type="entry name" value="AA_TRNA_LIGASE_II"/>
    <property type="match status" value="1"/>
</dbReference>
<dbReference type="InterPro" id="IPR002314">
    <property type="entry name" value="aa-tRNA-synt_IIb"/>
</dbReference>
<name>A0ABT1L5Z8_9GAMM</name>
<evidence type="ECO:0000256" key="1">
    <source>
        <dbReference type="ARBA" id="ARBA00004496"/>
    </source>
</evidence>
<dbReference type="CDD" id="cd00770">
    <property type="entry name" value="SerRS_core"/>
    <property type="match status" value="1"/>
</dbReference>
<dbReference type="PRINTS" id="PR00981">
    <property type="entry name" value="TRNASYNTHSER"/>
</dbReference>
<organism evidence="16 17">
    <name type="scientific">Candidatus Synchoanobacter obligatus</name>
    <dbReference type="NCBI Taxonomy" id="2919597"/>
    <lineage>
        <taxon>Bacteria</taxon>
        <taxon>Pseudomonadati</taxon>
        <taxon>Pseudomonadota</taxon>
        <taxon>Gammaproteobacteria</taxon>
        <taxon>Candidatus Comchoanobacterales</taxon>
        <taxon>Candidatus Comchoanobacteraceae</taxon>
        <taxon>Candidatus Synchoanobacter</taxon>
    </lineage>
</organism>
<evidence type="ECO:0000256" key="8">
    <source>
        <dbReference type="ARBA" id="ARBA00022840"/>
    </source>
</evidence>
<dbReference type="InterPro" id="IPR015866">
    <property type="entry name" value="Ser-tRNA-synth_1_N"/>
</dbReference>
<evidence type="ECO:0000256" key="6">
    <source>
        <dbReference type="ARBA" id="ARBA00022598"/>
    </source>
</evidence>
<dbReference type="InterPro" id="IPR042103">
    <property type="entry name" value="SerRS_1_N_sf"/>
</dbReference>
<feature type="domain" description="Aminoacyl-transfer RNA synthetases class-II family profile" evidence="15">
    <location>
        <begin position="184"/>
        <end position="404"/>
    </location>
</feature>
<evidence type="ECO:0000256" key="4">
    <source>
        <dbReference type="ARBA" id="ARBA00012840"/>
    </source>
</evidence>
<evidence type="ECO:0000256" key="5">
    <source>
        <dbReference type="ARBA" id="ARBA00022490"/>
    </source>
</evidence>
<dbReference type="EC" id="6.1.1.11" evidence="4 14"/>
<dbReference type="Gene3D" id="3.30.930.10">
    <property type="entry name" value="Bira Bifunctional Protein, Domain 2"/>
    <property type="match status" value="1"/>
</dbReference>
<keyword evidence="8" id="KW-0067">ATP-binding</keyword>
<dbReference type="GO" id="GO:0004828">
    <property type="term" value="F:serine-tRNA ligase activity"/>
    <property type="evidence" value="ECO:0007669"/>
    <property type="project" value="UniProtKB-EC"/>
</dbReference>
<dbReference type="EMBL" id="JAKUDN010000002">
    <property type="protein sequence ID" value="MCP8352601.1"/>
    <property type="molecule type" value="Genomic_DNA"/>
</dbReference>
<keyword evidence="9" id="KW-0648">Protein biosynthesis</keyword>
<comment type="catalytic activity">
    <reaction evidence="13">
        <text>tRNA(Ser) + L-serine + ATP = L-seryl-tRNA(Ser) + AMP + diphosphate + H(+)</text>
        <dbReference type="Rhea" id="RHEA:12292"/>
        <dbReference type="Rhea" id="RHEA-COMP:9669"/>
        <dbReference type="Rhea" id="RHEA-COMP:9703"/>
        <dbReference type="ChEBI" id="CHEBI:15378"/>
        <dbReference type="ChEBI" id="CHEBI:30616"/>
        <dbReference type="ChEBI" id="CHEBI:33019"/>
        <dbReference type="ChEBI" id="CHEBI:33384"/>
        <dbReference type="ChEBI" id="CHEBI:78442"/>
        <dbReference type="ChEBI" id="CHEBI:78533"/>
        <dbReference type="ChEBI" id="CHEBI:456215"/>
        <dbReference type="EC" id="6.1.1.11"/>
    </reaction>
</comment>
<comment type="caution">
    <text evidence="16">The sequence shown here is derived from an EMBL/GenBank/DDBJ whole genome shotgun (WGS) entry which is preliminary data.</text>
</comment>
<evidence type="ECO:0000313" key="16">
    <source>
        <dbReference type="EMBL" id="MCP8352601.1"/>
    </source>
</evidence>
<dbReference type="Gene3D" id="1.10.287.40">
    <property type="entry name" value="Serine-tRNA synthetase, tRNA binding domain"/>
    <property type="match status" value="1"/>
</dbReference>
<evidence type="ECO:0000256" key="3">
    <source>
        <dbReference type="ARBA" id="ARBA00010728"/>
    </source>
</evidence>
<protein>
    <recommendedName>
        <fullName evidence="11 14">Serine--tRNA ligase</fullName>
        <ecNumber evidence="4 14">6.1.1.11</ecNumber>
    </recommendedName>
</protein>
<dbReference type="Proteomes" id="UP001320768">
    <property type="component" value="Unassembled WGS sequence"/>
</dbReference>
<keyword evidence="10" id="KW-0030">Aminoacyl-tRNA synthetase</keyword>
<keyword evidence="5" id="KW-0963">Cytoplasm</keyword>
<dbReference type="NCBIfam" id="TIGR00414">
    <property type="entry name" value="serS"/>
    <property type="match status" value="1"/>
</dbReference>